<accession>A0A0H5Q5J1</accession>
<evidence type="ECO:0000313" key="1">
    <source>
        <dbReference type="EMBL" id="CRY96720.1"/>
    </source>
</evidence>
<proteinExistence type="predicted"/>
<dbReference type="AlphaFoldDB" id="A0A0H5Q5J1"/>
<name>A0A0H5Q5J1_9ZZZZ</name>
<organism evidence="1">
    <name type="scientific">uncultured prokaryote</name>
    <dbReference type="NCBI Taxonomy" id="198431"/>
    <lineage>
        <taxon>unclassified sequences</taxon>
        <taxon>environmental samples</taxon>
    </lineage>
</organism>
<dbReference type="EMBL" id="LN853804">
    <property type="protein sequence ID" value="CRY96720.1"/>
    <property type="molecule type" value="Genomic_DNA"/>
</dbReference>
<reference evidence="1" key="2">
    <citation type="submission" date="2015-07" db="EMBL/GenBank/DDBJ databases">
        <title>Plasmids, circular viruses and viroids from rat gut.</title>
        <authorList>
            <person name="Jorgensen T.J."/>
            <person name="Hansen M.A."/>
            <person name="Xu Z."/>
            <person name="Tabak M.A."/>
            <person name="Sorensen S.J."/>
            <person name="Hansen L.H."/>
        </authorList>
    </citation>
    <scope>NUCLEOTIDE SEQUENCE</scope>
    <source>
        <strain evidence="1">RGFK1231</strain>
    </source>
</reference>
<reference evidence="1" key="1">
    <citation type="submission" date="2015-06" db="EMBL/GenBank/DDBJ databases">
        <authorList>
            <person name="Joergensen T."/>
        </authorList>
    </citation>
    <scope>NUCLEOTIDE SEQUENCE</scope>
    <source>
        <strain evidence="1">RGFK1231</strain>
    </source>
</reference>
<protein>
    <submittedName>
        <fullName evidence="1">Uncharacterized protein</fullName>
    </submittedName>
</protein>
<sequence>MVNTFWFNANDDGKELQITNAIVAFYQAIDAQMSNNALAENGHLIKVYDQADPEPRGPLLETTFSMTGLSGDTALPAEVALVASFQADPQSGVPQARRRGRIYVSGWGAATNAPDGRPKQTLITALNNAIASLQTDIFAIGTGTDLVLWGVYSRTSDSFAKITNGWVDNSWDTQRRRGISPTARTTWTQLP</sequence>